<dbReference type="CDD" id="cd06170">
    <property type="entry name" value="LuxR_C_like"/>
    <property type="match status" value="1"/>
</dbReference>
<keyword evidence="3" id="KW-0804">Transcription</keyword>
<dbReference type="SUPFAM" id="SSF46894">
    <property type="entry name" value="C-terminal effector domain of the bipartite response regulators"/>
    <property type="match status" value="1"/>
</dbReference>
<evidence type="ECO:0000313" key="6">
    <source>
        <dbReference type="Proteomes" id="UP001464891"/>
    </source>
</evidence>
<comment type="caution">
    <text evidence="5">The sequence shown here is derived from an EMBL/GenBank/DDBJ whole genome shotgun (WGS) entry which is preliminary data.</text>
</comment>
<evidence type="ECO:0000259" key="4">
    <source>
        <dbReference type="PROSITE" id="PS50043"/>
    </source>
</evidence>
<dbReference type="RefSeq" id="WP_190437042.1">
    <property type="nucleotide sequence ID" value="NZ_JAMPKM010000019.1"/>
</dbReference>
<evidence type="ECO:0000313" key="5">
    <source>
        <dbReference type="EMBL" id="MEP0820025.1"/>
    </source>
</evidence>
<keyword evidence="6" id="KW-1185">Reference proteome</keyword>
<organism evidence="5 6">
    <name type="scientific">Trichocoleus desertorum GB2-A4</name>
    <dbReference type="NCBI Taxonomy" id="2933944"/>
    <lineage>
        <taxon>Bacteria</taxon>
        <taxon>Bacillati</taxon>
        <taxon>Cyanobacteriota</taxon>
        <taxon>Cyanophyceae</taxon>
        <taxon>Leptolyngbyales</taxon>
        <taxon>Trichocoleusaceae</taxon>
        <taxon>Trichocoleus</taxon>
    </lineage>
</organism>
<dbReference type="EMBL" id="JAMPKM010000019">
    <property type="protein sequence ID" value="MEP0820025.1"/>
    <property type="molecule type" value="Genomic_DNA"/>
</dbReference>
<feature type="domain" description="HTH luxR-type" evidence="4">
    <location>
        <begin position="177"/>
        <end position="238"/>
    </location>
</feature>
<dbReference type="InterPro" id="IPR036388">
    <property type="entry name" value="WH-like_DNA-bd_sf"/>
</dbReference>
<sequence>MTARLLSNPVEAQFLKTASLNHYFLNSQIFTRRTFKSPMERRDEVPTASTSVLEMLWSTLLEALPQGVVVLSRNMQPLYLNERANHLCQLLASGDRQPASPPLVISEIGHRLLKNASSTKQPLVVERQTPQGHLIRIRASWLQVNPTDGVASSANDSQYILVILENCTEVLREELQIEQKRYDLTERETEIWMLLRQEYSYQEIAKTLRISLNTVKTHVKNVYAKKRSCQGREQVVVF</sequence>
<dbReference type="InterPro" id="IPR016032">
    <property type="entry name" value="Sig_transdc_resp-reg_C-effctor"/>
</dbReference>
<evidence type="ECO:0000256" key="3">
    <source>
        <dbReference type="ARBA" id="ARBA00023163"/>
    </source>
</evidence>
<protein>
    <submittedName>
        <fullName evidence="5">LuxR C-terminal-related transcriptional regulator</fullName>
    </submittedName>
</protein>
<dbReference type="InterPro" id="IPR000792">
    <property type="entry name" value="Tscrpt_reg_LuxR_C"/>
</dbReference>
<name>A0ABV0JG28_9CYAN</name>
<dbReference type="Pfam" id="PF00196">
    <property type="entry name" value="GerE"/>
    <property type="match status" value="1"/>
</dbReference>
<dbReference type="Proteomes" id="UP001464891">
    <property type="component" value="Unassembled WGS sequence"/>
</dbReference>
<keyword evidence="1" id="KW-0805">Transcription regulation</keyword>
<gene>
    <name evidence="5" type="ORF">NC998_23245</name>
</gene>
<reference evidence="5 6" key="1">
    <citation type="submission" date="2022-04" db="EMBL/GenBank/DDBJ databases">
        <title>Positive selection, recombination, and allopatry shape intraspecific diversity of widespread and dominant cyanobacteria.</title>
        <authorList>
            <person name="Wei J."/>
            <person name="Shu W."/>
            <person name="Hu C."/>
        </authorList>
    </citation>
    <scope>NUCLEOTIDE SEQUENCE [LARGE SCALE GENOMIC DNA]</scope>
    <source>
        <strain evidence="5 6">GB2-A4</strain>
    </source>
</reference>
<evidence type="ECO:0000256" key="2">
    <source>
        <dbReference type="ARBA" id="ARBA00023125"/>
    </source>
</evidence>
<dbReference type="PROSITE" id="PS50043">
    <property type="entry name" value="HTH_LUXR_2"/>
    <property type="match status" value="1"/>
</dbReference>
<proteinExistence type="predicted"/>
<dbReference type="SMART" id="SM00421">
    <property type="entry name" value="HTH_LUXR"/>
    <property type="match status" value="1"/>
</dbReference>
<dbReference type="Gene3D" id="1.10.10.10">
    <property type="entry name" value="Winged helix-like DNA-binding domain superfamily/Winged helix DNA-binding domain"/>
    <property type="match status" value="1"/>
</dbReference>
<dbReference type="PANTHER" id="PTHR44688">
    <property type="entry name" value="DNA-BINDING TRANSCRIPTIONAL ACTIVATOR DEVR_DOSR"/>
    <property type="match status" value="1"/>
</dbReference>
<evidence type="ECO:0000256" key="1">
    <source>
        <dbReference type="ARBA" id="ARBA00023015"/>
    </source>
</evidence>
<keyword evidence="2" id="KW-0238">DNA-binding</keyword>
<dbReference type="PRINTS" id="PR00038">
    <property type="entry name" value="HTHLUXR"/>
</dbReference>
<accession>A0ABV0JG28</accession>
<dbReference type="PANTHER" id="PTHR44688:SF16">
    <property type="entry name" value="DNA-BINDING TRANSCRIPTIONAL ACTIVATOR DEVR_DOSR"/>
    <property type="match status" value="1"/>
</dbReference>